<feature type="transmembrane region" description="Helical" evidence="1">
    <location>
        <begin position="155"/>
        <end position="178"/>
    </location>
</feature>
<sequence>MEGFQAFLTTTPVFALFVLCAVYAIGEFVGTFTKAWIPSVFVVAILFLIGYWTVFPKNIVTLGGLGAPLGGIIAILLCVTHMGTAISLKELAGQWKIILVCLAGLAGMIILCLALAVFNLVDFNYIVAGLPPLTGGIVAATMMQTAAQELGLEKAAILAICMYVCQGFAGYPLTAVMLKKEGKRLLKGYKNGEITAATTIGNIDETNGKFSVTEEMTHKKLFPSIPDKYYSVTYSLATMCLIATLSIVVSAWTRTFMGAYAINAAVLALVFGILATELGFLRPNILMKNGCFNFLMFALMIFIFSGLSGATPELLSEILGPMVTIIVVGVIGMIILSVLASRFLKISPYIAVATSLTALYGFPPNYVLTDECTTALAETPEEKAFLMDKMLPQMIVGGFVTVTITSVIIASIFIPLLQK</sequence>
<accession>U7UU63</accession>
<feature type="transmembrane region" description="Helical" evidence="1">
    <location>
        <begin position="318"/>
        <end position="339"/>
    </location>
</feature>
<feature type="transmembrane region" description="Helical" evidence="1">
    <location>
        <begin position="7"/>
        <end position="29"/>
    </location>
</feature>
<feature type="transmembrane region" description="Helical" evidence="1">
    <location>
        <begin position="346"/>
        <end position="363"/>
    </location>
</feature>
<dbReference type="OrthoDB" id="3243277at2"/>
<dbReference type="STRING" id="1111454.HMPREF1250_1286"/>
<evidence type="ECO:0000313" key="3">
    <source>
        <dbReference type="Proteomes" id="UP000017090"/>
    </source>
</evidence>
<evidence type="ECO:0000313" key="2">
    <source>
        <dbReference type="EMBL" id="ERT62439.1"/>
    </source>
</evidence>
<dbReference type="eggNOG" id="COG0786">
    <property type="taxonomic scope" value="Bacteria"/>
</dbReference>
<dbReference type="Proteomes" id="UP000017090">
    <property type="component" value="Unassembled WGS sequence"/>
</dbReference>
<feature type="transmembrane region" description="Helical" evidence="1">
    <location>
        <begin position="95"/>
        <end position="118"/>
    </location>
</feature>
<dbReference type="RefSeq" id="WP_023052613.1">
    <property type="nucleotide sequence ID" value="NZ_AWXA01000004.1"/>
</dbReference>
<proteinExistence type="predicted"/>
<feature type="transmembrane region" description="Helical" evidence="1">
    <location>
        <begin position="35"/>
        <end position="55"/>
    </location>
</feature>
<dbReference type="InterPro" id="IPR049576">
    <property type="entry name" value="HDC-like"/>
</dbReference>
<evidence type="ECO:0000256" key="1">
    <source>
        <dbReference type="SAM" id="Phobius"/>
    </source>
</evidence>
<dbReference type="AlphaFoldDB" id="U7UU63"/>
<feature type="transmembrane region" description="Helical" evidence="1">
    <location>
        <begin position="229"/>
        <end position="252"/>
    </location>
</feature>
<dbReference type="EMBL" id="AWXA01000004">
    <property type="protein sequence ID" value="ERT62439.1"/>
    <property type="molecule type" value="Genomic_DNA"/>
</dbReference>
<dbReference type="PATRIC" id="fig|1111454.3.peg.110"/>
<feature type="transmembrane region" description="Helical" evidence="1">
    <location>
        <begin position="125"/>
        <end position="143"/>
    </location>
</feature>
<reference evidence="2 3" key="1">
    <citation type="submission" date="2013-09" db="EMBL/GenBank/DDBJ databases">
        <authorList>
            <person name="Durkin A.S."/>
            <person name="Haft D.R."/>
            <person name="McCorrison J."/>
            <person name="Torralba M."/>
            <person name="Gillis M."/>
            <person name="Haft D.H."/>
            <person name="Methe B."/>
            <person name="Sutton G."/>
            <person name="Nelson K.E."/>
        </authorList>
    </citation>
    <scope>NUCLEOTIDE SEQUENCE [LARGE SCALE GENOMIC DNA]</scope>
    <source>
        <strain evidence="2 3">BV3C16-1</strain>
    </source>
</reference>
<keyword evidence="1" id="KW-0812">Transmembrane</keyword>
<comment type="caution">
    <text evidence="2">The sequence shown here is derived from an EMBL/GenBank/DDBJ whole genome shotgun (WGS) entry which is preliminary data.</text>
</comment>
<dbReference type="CDD" id="cd21416">
    <property type="entry name" value="HDC_protein"/>
    <property type="match status" value="1"/>
</dbReference>
<feature type="transmembrane region" description="Helical" evidence="1">
    <location>
        <begin position="395"/>
        <end position="417"/>
    </location>
</feature>
<gene>
    <name evidence="2" type="ORF">HMPREF1250_1286</name>
</gene>
<keyword evidence="3" id="KW-1185">Reference proteome</keyword>
<name>U7UU63_9FIRM</name>
<feature type="transmembrane region" description="Helical" evidence="1">
    <location>
        <begin position="62"/>
        <end position="83"/>
    </location>
</feature>
<keyword evidence="1" id="KW-1133">Transmembrane helix</keyword>
<feature type="transmembrane region" description="Helical" evidence="1">
    <location>
        <begin position="258"/>
        <end position="280"/>
    </location>
</feature>
<feature type="transmembrane region" description="Helical" evidence="1">
    <location>
        <begin position="292"/>
        <end position="312"/>
    </location>
</feature>
<protein>
    <submittedName>
        <fullName evidence="2">Putative membrane protein</fullName>
    </submittedName>
</protein>
<organism evidence="2 3">
    <name type="scientific">Megasphaera vaginalis</name>
    <name type="common">ex Srinivasan et al. 2021</name>
    <dbReference type="NCBI Taxonomy" id="1111454"/>
    <lineage>
        <taxon>Bacteria</taxon>
        <taxon>Bacillati</taxon>
        <taxon>Bacillota</taxon>
        <taxon>Negativicutes</taxon>
        <taxon>Veillonellales</taxon>
        <taxon>Veillonellaceae</taxon>
        <taxon>Megasphaera</taxon>
    </lineage>
</organism>
<keyword evidence="1" id="KW-0472">Membrane</keyword>